<dbReference type="SUPFAM" id="SSF82153">
    <property type="entry name" value="FAS1 domain"/>
    <property type="match status" value="1"/>
</dbReference>
<keyword evidence="2" id="KW-1133">Transmembrane helix</keyword>
<dbReference type="Gene3D" id="2.30.180.10">
    <property type="entry name" value="FAS1 domain"/>
    <property type="match status" value="1"/>
</dbReference>
<dbReference type="EMBL" id="JAIWQS010000003">
    <property type="protein sequence ID" value="KAJ8770163.1"/>
    <property type="molecule type" value="Genomic_DNA"/>
</dbReference>
<keyword evidence="2" id="KW-0812">Transmembrane</keyword>
<evidence type="ECO:0000313" key="4">
    <source>
        <dbReference type="EMBL" id="KAJ8770163.1"/>
    </source>
</evidence>
<evidence type="ECO:0000256" key="1">
    <source>
        <dbReference type="ARBA" id="ARBA00007843"/>
    </source>
</evidence>
<organism evidence="4 5">
    <name type="scientific">Erythroxylum novogranatense</name>
    <dbReference type="NCBI Taxonomy" id="1862640"/>
    <lineage>
        <taxon>Eukaryota</taxon>
        <taxon>Viridiplantae</taxon>
        <taxon>Streptophyta</taxon>
        <taxon>Embryophyta</taxon>
        <taxon>Tracheophyta</taxon>
        <taxon>Spermatophyta</taxon>
        <taxon>Magnoliopsida</taxon>
        <taxon>eudicotyledons</taxon>
        <taxon>Gunneridae</taxon>
        <taxon>Pentapetalae</taxon>
        <taxon>rosids</taxon>
        <taxon>fabids</taxon>
        <taxon>Malpighiales</taxon>
        <taxon>Erythroxylaceae</taxon>
        <taxon>Erythroxylum</taxon>
    </lineage>
</organism>
<evidence type="ECO:0000256" key="2">
    <source>
        <dbReference type="SAM" id="Phobius"/>
    </source>
</evidence>
<dbReference type="PROSITE" id="PS50213">
    <property type="entry name" value="FAS1"/>
    <property type="match status" value="1"/>
</dbReference>
<proteinExistence type="inferred from homology"/>
<comment type="similarity">
    <text evidence="1">Belongs to the fasciclin-like AGP family.</text>
</comment>
<dbReference type="Proteomes" id="UP001159364">
    <property type="component" value="Linkage Group LG03"/>
</dbReference>
<name>A0AAV8TWR2_9ROSI</name>
<feature type="domain" description="FAS1" evidence="3">
    <location>
        <begin position="44"/>
        <end position="178"/>
    </location>
</feature>
<accession>A0AAV8TWR2</accession>
<protein>
    <recommendedName>
        <fullName evidence="3">FAS1 domain-containing protein</fullName>
    </recommendedName>
</protein>
<feature type="transmembrane region" description="Helical" evidence="2">
    <location>
        <begin position="12"/>
        <end position="31"/>
    </location>
</feature>
<dbReference type="AlphaFoldDB" id="A0AAV8TWR2"/>
<reference evidence="4 5" key="1">
    <citation type="submission" date="2021-09" db="EMBL/GenBank/DDBJ databases">
        <title>Genomic insights and catalytic innovation underlie evolution of tropane alkaloids biosynthesis.</title>
        <authorList>
            <person name="Wang Y.-J."/>
            <person name="Tian T."/>
            <person name="Huang J.-P."/>
            <person name="Huang S.-X."/>
        </authorList>
    </citation>
    <scope>NUCLEOTIDE SEQUENCE [LARGE SCALE GENOMIC DNA]</scope>
    <source>
        <strain evidence="4">KIB-2018</strain>
        <tissue evidence="4">Leaf</tissue>
    </source>
</reference>
<dbReference type="Pfam" id="PF02469">
    <property type="entry name" value="Fasciclin"/>
    <property type="match status" value="1"/>
</dbReference>
<evidence type="ECO:0000259" key="3">
    <source>
        <dbReference type="PROSITE" id="PS50213"/>
    </source>
</evidence>
<evidence type="ECO:0000313" key="5">
    <source>
        <dbReference type="Proteomes" id="UP001159364"/>
    </source>
</evidence>
<dbReference type="PANTHER" id="PTHR37232">
    <property type="entry name" value="FASCICLIN DOMAIN PROTEIN"/>
    <property type="match status" value="1"/>
</dbReference>
<keyword evidence="2" id="KW-0472">Membrane</keyword>
<sequence length="204" mass="23108">MRKGWLLKNSVAFVGVVVSVCCLFVIIISVLKLPDVSLRDKLTGPSRGRKLSRDEEIGKLGKMMIEMLPEDLAFTVFVPSERAFKRDLRLQVNQSLGAEKRNDTYAIVSRILGFSTLPRTLLSTMVPPLKLVSYDSLSGLTLYISKDDDGLLVVNRIRSERINIRKGEFVVHVMDGIIMDAEFEQSVQPDIYEEEDFIETNILR</sequence>
<gene>
    <name evidence="4" type="ORF">K2173_011498</name>
</gene>
<dbReference type="PANTHER" id="PTHR37232:SF2">
    <property type="entry name" value="FAS1 DOMAIN-CONTAINING PROTEIN"/>
    <property type="match status" value="1"/>
</dbReference>
<keyword evidence="5" id="KW-1185">Reference proteome</keyword>
<dbReference type="InterPro" id="IPR036378">
    <property type="entry name" value="FAS1_dom_sf"/>
</dbReference>
<comment type="caution">
    <text evidence="4">The sequence shown here is derived from an EMBL/GenBank/DDBJ whole genome shotgun (WGS) entry which is preliminary data.</text>
</comment>
<dbReference type="InterPro" id="IPR000782">
    <property type="entry name" value="FAS1_domain"/>
</dbReference>